<reference evidence="6" key="2">
    <citation type="journal article" date="2021" name="PeerJ">
        <title>Extensive microbial diversity within the chicken gut microbiome revealed by metagenomics and culture.</title>
        <authorList>
            <person name="Gilroy R."/>
            <person name="Ravi A."/>
            <person name="Getino M."/>
            <person name="Pursley I."/>
            <person name="Horton D.L."/>
            <person name="Alikhan N.F."/>
            <person name="Baker D."/>
            <person name="Gharbi K."/>
            <person name="Hall N."/>
            <person name="Watson M."/>
            <person name="Adriaenssens E.M."/>
            <person name="Foster-Nyarko E."/>
            <person name="Jarju S."/>
            <person name="Secka A."/>
            <person name="Antonio M."/>
            <person name="Oren A."/>
            <person name="Chaudhuri R.R."/>
            <person name="La Ragione R."/>
            <person name="Hildebrand F."/>
            <person name="Pallen M.J."/>
        </authorList>
    </citation>
    <scope>NUCLEOTIDE SEQUENCE</scope>
    <source>
        <strain evidence="6">ChiW13-3771</strain>
    </source>
</reference>
<evidence type="ECO:0000256" key="3">
    <source>
        <dbReference type="ARBA" id="ARBA00023004"/>
    </source>
</evidence>
<protein>
    <submittedName>
        <fullName evidence="6">4Fe-4S binding protein</fullName>
    </submittedName>
</protein>
<evidence type="ECO:0000313" key="7">
    <source>
        <dbReference type="Proteomes" id="UP000824201"/>
    </source>
</evidence>
<sequence>MLNQTDLYCFSPTGGTKKVGYEFAQAVSKKVNFIDLAGDCNNSTESDLTVIAVPVFGGRIPAINSEKIKSLQGSGKKAVTLVVYGNRDYEDALLELNNSAKKSGFEIVASGAFIAQHSIVPEVGKGRPDAKDKEEIRAFAQKVMERMESGMKKEIIVPGNVPYKAEMNRLATPISLSSCSLCEKCAVVCPVNAIHIQETVVTDPEKCILCMACTSVCPEHARVLPDALREGTEKMLSAFKTVRRENETFL</sequence>
<dbReference type="EMBL" id="DVHN01000188">
    <property type="protein sequence ID" value="HIR89898.1"/>
    <property type="molecule type" value="Genomic_DNA"/>
</dbReference>
<gene>
    <name evidence="6" type="ORF">IAC96_13210</name>
</gene>
<dbReference type="InterPro" id="IPR029039">
    <property type="entry name" value="Flavoprotein-like_sf"/>
</dbReference>
<evidence type="ECO:0000259" key="5">
    <source>
        <dbReference type="PROSITE" id="PS51379"/>
    </source>
</evidence>
<organism evidence="6 7">
    <name type="scientific">Candidatus Fimimorpha faecalis</name>
    <dbReference type="NCBI Taxonomy" id="2840824"/>
    <lineage>
        <taxon>Bacteria</taxon>
        <taxon>Bacillati</taxon>
        <taxon>Bacillota</taxon>
        <taxon>Clostridia</taxon>
        <taxon>Eubacteriales</taxon>
        <taxon>Candidatus Fimimorpha</taxon>
    </lineage>
</organism>
<keyword evidence="4" id="KW-0411">Iron-sulfur</keyword>
<keyword evidence="3" id="KW-0408">Iron</keyword>
<dbReference type="PANTHER" id="PTHR43687:SF1">
    <property type="entry name" value="FERREDOXIN III"/>
    <property type="match status" value="1"/>
</dbReference>
<evidence type="ECO:0000313" key="6">
    <source>
        <dbReference type="EMBL" id="HIR89898.1"/>
    </source>
</evidence>
<accession>A0A9D1EH75</accession>
<feature type="domain" description="4Fe-4S ferredoxin-type" evidence="5">
    <location>
        <begin position="198"/>
        <end position="227"/>
    </location>
</feature>
<dbReference type="InterPro" id="IPR050572">
    <property type="entry name" value="Fe-S_Ferredoxin"/>
</dbReference>
<proteinExistence type="predicted"/>
<keyword evidence="1" id="KW-0004">4Fe-4S</keyword>
<comment type="caution">
    <text evidence="6">The sequence shown here is derived from an EMBL/GenBank/DDBJ whole genome shotgun (WGS) entry which is preliminary data.</text>
</comment>
<dbReference type="AlphaFoldDB" id="A0A9D1EH75"/>
<name>A0A9D1EH75_9FIRM</name>
<dbReference type="Pfam" id="PF12838">
    <property type="entry name" value="Fer4_7"/>
    <property type="match status" value="1"/>
</dbReference>
<dbReference type="Gene3D" id="3.30.70.20">
    <property type="match status" value="1"/>
</dbReference>
<dbReference type="SUPFAM" id="SSF54862">
    <property type="entry name" value="4Fe-4S ferredoxins"/>
    <property type="match status" value="1"/>
</dbReference>
<evidence type="ECO:0000256" key="1">
    <source>
        <dbReference type="ARBA" id="ARBA00022485"/>
    </source>
</evidence>
<dbReference type="Proteomes" id="UP000824201">
    <property type="component" value="Unassembled WGS sequence"/>
</dbReference>
<evidence type="ECO:0000256" key="4">
    <source>
        <dbReference type="ARBA" id="ARBA00023014"/>
    </source>
</evidence>
<dbReference type="Gene3D" id="3.40.50.360">
    <property type="match status" value="1"/>
</dbReference>
<dbReference type="PROSITE" id="PS51379">
    <property type="entry name" value="4FE4S_FER_2"/>
    <property type="match status" value="2"/>
</dbReference>
<keyword evidence="2" id="KW-0479">Metal-binding</keyword>
<dbReference type="GO" id="GO:0046872">
    <property type="term" value="F:metal ion binding"/>
    <property type="evidence" value="ECO:0007669"/>
    <property type="project" value="UniProtKB-KW"/>
</dbReference>
<dbReference type="PROSITE" id="PS00198">
    <property type="entry name" value="4FE4S_FER_1"/>
    <property type="match status" value="1"/>
</dbReference>
<evidence type="ECO:0000256" key="2">
    <source>
        <dbReference type="ARBA" id="ARBA00022723"/>
    </source>
</evidence>
<reference evidence="6" key="1">
    <citation type="submission" date="2020-10" db="EMBL/GenBank/DDBJ databases">
        <authorList>
            <person name="Gilroy R."/>
        </authorList>
    </citation>
    <scope>NUCLEOTIDE SEQUENCE</scope>
    <source>
        <strain evidence="6">ChiW13-3771</strain>
    </source>
</reference>
<feature type="domain" description="4Fe-4S ferredoxin-type" evidence="5">
    <location>
        <begin position="170"/>
        <end position="197"/>
    </location>
</feature>
<dbReference type="SUPFAM" id="SSF52218">
    <property type="entry name" value="Flavoproteins"/>
    <property type="match status" value="1"/>
</dbReference>
<dbReference type="GO" id="GO:0051539">
    <property type="term" value="F:4 iron, 4 sulfur cluster binding"/>
    <property type="evidence" value="ECO:0007669"/>
    <property type="project" value="UniProtKB-KW"/>
</dbReference>
<dbReference type="PANTHER" id="PTHR43687">
    <property type="entry name" value="ADENYLYLSULFATE REDUCTASE, BETA SUBUNIT"/>
    <property type="match status" value="1"/>
</dbReference>
<dbReference type="InterPro" id="IPR017900">
    <property type="entry name" value="4Fe4S_Fe_S_CS"/>
</dbReference>
<dbReference type="InterPro" id="IPR017896">
    <property type="entry name" value="4Fe4S_Fe-S-bd"/>
</dbReference>